<reference evidence="7 8" key="1">
    <citation type="submission" date="2016-01" db="EMBL/GenBank/DDBJ databases">
        <title>Draft genome sequences of Microbacterium laevaniformans LCDC 91-0039 and the type strain of Microbacterium hominis LCDC 84-209.</title>
        <authorList>
            <person name="Bernier A.-M."/>
            <person name="Bernard K."/>
        </authorList>
    </citation>
    <scope>NUCLEOTIDE SEQUENCE [LARGE SCALE GENOMIC DNA]</scope>
    <source>
        <strain evidence="7 8">LCDC 91-0039</strain>
    </source>
</reference>
<comment type="caution">
    <text evidence="7">The sequence shown here is derived from an EMBL/GenBank/DDBJ whole genome shotgun (WGS) entry which is preliminary data.</text>
</comment>
<evidence type="ECO:0000256" key="1">
    <source>
        <dbReference type="ARBA" id="ARBA00010688"/>
    </source>
</evidence>
<comment type="similarity">
    <text evidence="1">Belongs to the carbohydrate kinase PfkB family.</text>
</comment>
<name>A0A150HDZ4_9MICO</name>
<dbReference type="Pfam" id="PF00294">
    <property type="entry name" value="PfkB"/>
    <property type="match status" value="1"/>
</dbReference>
<feature type="domain" description="Carbohydrate kinase PfkB" evidence="6">
    <location>
        <begin position="16"/>
        <end position="302"/>
    </location>
</feature>
<evidence type="ECO:0000313" key="7">
    <source>
        <dbReference type="EMBL" id="KXZ60353.1"/>
    </source>
</evidence>
<dbReference type="InterPro" id="IPR029056">
    <property type="entry name" value="Ribokinase-like"/>
</dbReference>
<evidence type="ECO:0000256" key="5">
    <source>
        <dbReference type="ARBA" id="ARBA00022840"/>
    </source>
</evidence>
<evidence type="ECO:0000259" key="6">
    <source>
        <dbReference type="Pfam" id="PF00294"/>
    </source>
</evidence>
<dbReference type="PANTHER" id="PTHR43085">
    <property type="entry name" value="HEXOKINASE FAMILY MEMBER"/>
    <property type="match status" value="1"/>
</dbReference>
<dbReference type="PATRIC" id="fig|36807.3.peg.1711"/>
<dbReference type="Proteomes" id="UP000075357">
    <property type="component" value="Unassembled WGS sequence"/>
</dbReference>
<dbReference type="GO" id="GO:0008673">
    <property type="term" value="F:2-dehydro-3-deoxygluconokinase activity"/>
    <property type="evidence" value="ECO:0007669"/>
    <property type="project" value="UniProtKB-EC"/>
</dbReference>
<keyword evidence="8" id="KW-1185">Reference proteome</keyword>
<dbReference type="InterPro" id="IPR050306">
    <property type="entry name" value="PfkB_Carbo_kinase"/>
</dbReference>
<organism evidence="7 8">
    <name type="scientific">Microbacterium laevaniformans</name>
    <dbReference type="NCBI Taxonomy" id="36807"/>
    <lineage>
        <taxon>Bacteria</taxon>
        <taxon>Bacillati</taxon>
        <taxon>Actinomycetota</taxon>
        <taxon>Actinomycetes</taxon>
        <taxon>Micrococcales</taxon>
        <taxon>Microbacteriaceae</taxon>
        <taxon>Microbacterium</taxon>
    </lineage>
</organism>
<sequence length="311" mass="31902">MTRAPRAVRQTGRMDTDVLVIGEALIDIVESAEGDRELVGGSPANVAVGLARQGHAVRLLTRLGRDERGARIAAQIAESGAVVDEESWTDAATSTARARLRPDGSAEYEFAIDWAVPAASLDGTRVVHTGSIALFLEPGGSAVLEVLRRAADTGAALVTLDPNIRPALVGAHEVALARFAQAAASADLVKLSDEDAAWLYPGLDADAVLHQVAAYGPRVIVMTRGGEGAVGLGPGGVSAVDALAVTVVDTIGAGDAYMASLISSALDDPAIFEDAASFAAALRRAAVTAGITVSRAGANPPTRADVDERLR</sequence>
<protein>
    <submittedName>
        <fullName evidence="7">2-dehydro-3-deoxygluconokinase</fullName>
        <ecNumber evidence="7">2.7.1.45</ecNumber>
    </submittedName>
</protein>
<keyword evidence="5" id="KW-0067">ATP-binding</keyword>
<dbReference type="EMBL" id="LRAD01000034">
    <property type="protein sequence ID" value="KXZ60353.1"/>
    <property type="molecule type" value="Genomic_DNA"/>
</dbReference>
<proteinExistence type="inferred from homology"/>
<dbReference type="STRING" id="36807.Mlaev_01687"/>
<dbReference type="PROSITE" id="PS00583">
    <property type="entry name" value="PFKB_KINASES_1"/>
    <property type="match status" value="1"/>
</dbReference>
<dbReference type="InterPro" id="IPR011611">
    <property type="entry name" value="PfkB_dom"/>
</dbReference>
<dbReference type="InterPro" id="IPR002173">
    <property type="entry name" value="Carboh/pur_kinase_PfkB_CS"/>
</dbReference>
<dbReference type="SUPFAM" id="SSF53613">
    <property type="entry name" value="Ribokinase-like"/>
    <property type="match status" value="1"/>
</dbReference>
<dbReference type="CDD" id="cd01167">
    <property type="entry name" value="bac_FRK"/>
    <property type="match status" value="1"/>
</dbReference>
<gene>
    <name evidence="7" type="primary">kdgK</name>
    <name evidence="7" type="ORF">Mlaev_01687</name>
</gene>
<dbReference type="PANTHER" id="PTHR43085:SF1">
    <property type="entry name" value="PSEUDOURIDINE KINASE-RELATED"/>
    <property type="match status" value="1"/>
</dbReference>
<evidence type="ECO:0000256" key="3">
    <source>
        <dbReference type="ARBA" id="ARBA00022741"/>
    </source>
</evidence>
<keyword evidence="3" id="KW-0547">Nucleotide-binding</keyword>
<keyword evidence="2 7" id="KW-0808">Transferase</keyword>
<evidence type="ECO:0000313" key="8">
    <source>
        <dbReference type="Proteomes" id="UP000075357"/>
    </source>
</evidence>
<evidence type="ECO:0000256" key="4">
    <source>
        <dbReference type="ARBA" id="ARBA00022777"/>
    </source>
</evidence>
<dbReference type="EC" id="2.7.1.45" evidence="7"/>
<accession>A0A150HDZ4</accession>
<keyword evidence="4 7" id="KW-0418">Kinase</keyword>
<dbReference type="Gene3D" id="3.40.1190.20">
    <property type="match status" value="1"/>
</dbReference>
<evidence type="ECO:0000256" key="2">
    <source>
        <dbReference type="ARBA" id="ARBA00022679"/>
    </source>
</evidence>
<dbReference type="AlphaFoldDB" id="A0A150HDZ4"/>
<dbReference type="GO" id="GO:0005524">
    <property type="term" value="F:ATP binding"/>
    <property type="evidence" value="ECO:0007669"/>
    <property type="project" value="UniProtKB-KW"/>
</dbReference>